<feature type="signal peptide" evidence="2">
    <location>
        <begin position="1"/>
        <end position="19"/>
    </location>
</feature>
<dbReference type="AlphaFoldDB" id="A0A2A2K452"/>
<sequence>MAMLCFSAPLLVATGGVLALSSVVVPDWRRTASAVACLGFPVARQAPVDGAGVNAGRRLTLRVRGGLEVCAAGQALAGAGVEVGEAAALVDPAAGDAALRVDCERYGDIALLAHAHRGGGIVHGANPRCRVFRRLGWAGVVAGKGRLGAGDGDQGGRHYPVTHGRSSSGAADGDARVPPTAPKP</sequence>
<keyword evidence="2" id="KW-0732">Signal</keyword>
<evidence type="ECO:0000256" key="2">
    <source>
        <dbReference type="SAM" id="SignalP"/>
    </source>
</evidence>
<name>A0A2A2K452_9BILA</name>
<evidence type="ECO:0000256" key="1">
    <source>
        <dbReference type="SAM" id="MobiDB-lite"/>
    </source>
</evidence>
<comment type="caution">
    <text evidence="3">The sequence shown here is derived from an EMBL/GenBank/DDBJ whole genome shotgun (WGS) entry which is preliminary data.</text>
</comment>
<protein>
    <submittedName>
        <fullName evidence="3">Uncharacterized protein</fullName>
    </submittedName>
</protein>
<dbReference type="EMBL" id="LIAE01009707">
    <property type="protein sequence ID" value="PAV68691.1"/>
    <property type="molecule type" value="Genomic_DNA"/>
</dbReference>
<gene>
    <name evidence="3" type="ORF">WR25_04056</name>
</gene>
<keyword evidence="4" id="KW-1185">Reference proteome</keyword>
<organism evidence="3 4">
    <name type="scientific">Diploscapter pachys</name>
    <dbReference type="NCBI Taxonomy" id="2018661"/>
    <lineage>
        <taxon>Eukaryota</taxon>
        <taxon>Metazoa</taxon>
        <taxon>Ecdysozoa</taxon>
        <taxon>Nematoda</taxon>
        <taxon>Chromadorea</taxon>
        <taxon>Rhabditida</taxon>
        <taxon>Rhabditina</taxon>
        <taxon>Rhabditomorpha</taxon>
        <taxon>Rhabditoidea</taxon>
        <taxon>Rhabditidae</taxon>
        <taxon>Diploscapter</taxon>
    </lineage>
</organism>
<reference evidence="3 4" key="1">
    <citation type="journal article" date="2017" name="Curr. Biol.">
        <title>Genome architecture and evolution of a unichromosomal asexual nematode.</title>
        <authorList>
            <person name="Fradin H."/>
            <person name="Zegar C."/>
            <person name="Gutwein M."/>
            <person name="Lucas J."/>
            <person name="Kovtun M."/>
            <person name="Corcoran D."/>
            <person name="Baugh L.R."/>
            <person name="Kiontke K."/>
            <person name="Gunsalus K."/>
            <person name="Fitch D.H."/>
            <person name="Piano F."/>
        </authorList>
    </citation>
    <scope>NUCLEOTIDE SEQUENCE [LARGE SCALE GENOMIC DNA]</scope>
    <source>
        <strain evidence="3">PF1309</strain>
    </source>
</reference>
<feature type="chain" id="PRO_5013059156" evidence="2">
    <location>
        <begin position="20"/>
        <end position="184"/>
    </location>
</feature>
<dbReference type="Proteomes" id="UP000218231">
    <property type="component" value="Unassembled WGS sequence"/>
</dbReference>
<evidence type="ECO:0000313" key="4">
    <source>
        <dbReference type="Proteomes" id="UP000218231"/>
    </source>
</evidence>
<accession>A0A2A2K452</accession>
<evidence type="ECO:0000313" key="3">
    <source>
        <dbReference type="EMBL" id="PAV68691.1"/>
    </source>
</evidence>
<proteinExistence type="predicted"/>
<feature type="region of interest" description="Disordered" evidence="1">
    <location>
        <begin position="148"/>
        <end position="184"/>
    </location>
</feature>